<proteinExistence type="predicted"/>
<comment type="caution">
    <text evidence="6">The sequence shown here is derived from an EMBL/GenBank/DDBJ whole genome shotgun (WGS) entry which is preliminary data.</text>
</comment>
<dbReference type="GO" id="GO:0016462">
    <property type="term" value="F:pyrophosphatase activity"/>
    <property type="evidence" value="ECO:0007669"/>
    <property type="project" value="InterPro"/>
</dbReference>
<feature type="non-terminal residue" evidence="6">
    <location>
        <position position="1"/>
    </location>
</feature>
<gene>
    <name evidence="6" type="ORF">ACD_78C00442G0001</name>
</gene>
<dbReference type="Gene3D" id="3.90.1640.10">
    <property type="entry name" value="inorganic pyrophosphatase (n-terminal core)"/>
    <property type="match status" value="1"/>
</dbReference>
<accession>K1XWK1</accession>
<evidence type="ECO:0000256" key="2">
    <source>
        <dbReference type="ARBA" id="ARBA00022723"/>
    </source>
</evidence>
<dbReference type="Gene3D" id="3.10.310.20">
    <property type="entry name" value="DHHA2 domain"/>
    <property type="match status" value="1"/>
</dbReference>
<feature type="domain" description="DHHA2" evidence="5">
    <location>
        <begin position="103"/>
        <end position="230"/>
    </location>
</feature>
<dbReference type="InterPro" id="IPR038222">
    <property type="entry name" value="DHHA2_dom_sf"/>
</dbReference>
<dbReference type="InterPro" id="IPR001667">
    <property type="entry name" value="DDH_dom"/>
</dbReference>
<dbReference type="Pfam" id="PF01368">
    <property type="entry name" value="DHH"/>
    <property type="match status" value="1"/>
</dbReference>
<dbReference type="InterPro" id="IPR038763">
    <property type="entry name" value="DHH_sf"/>
</dbReference>
<name>K1XWK1_9BACT</name>
<organism evidence="6">
    <name type="scientific">uncultured bacterium</name>
    <name type="common">gcode 4</name>
    <dbReference type="NCBI Taxonomy" id="1234023"/>
    <lineage>
        <taxon>Bacteria</taxon>
        <taxon>environmental samples</taxon>
    </lineage>
</organism>
<dbReference type="EMBL" id="AMFJ01034442">
    <property type="protein sequence ID" value="EKD29326.1"/>
    <property type="molecule type" value="Genomic_DNA"/>
</dbReference>
<comment type="cofactor">
    <cofactor evidence="1">
        <name>Mn(2+)</name>
        <dbReference type="ChEBI" id="CHEBI:29035"/>
    </cofactor>
</comment>
<dbReference type="InterPro" id="IPR004097">
    <property type="entry name" value="DHHA2"/>
</dbReference>
<keyword evidence="3" id="KW-0378">Hydrolase</keyword>
<protein>
    <recommendedName>
        <fullName evidence="5">DHHA2 domain-containing protein</fullName>
    </recommendedName>
</protein>
<evidence type="ECO:0000259" key="5">
    <source>
        <dbReference type="SMART" id="SM01131"/>
    </source>
</evidence>
<dbReference type="GO" id="GO:0046872">
    <property type="term" value="F:metal ion binding"/>
    <property type="evidence" value="ECO:0007669"/>
    <property type="project" value="UniProtKB-KW"/>
</dbReference>
<keyword evidence="2" id="KW-0479">Metal-binding</keyword>
<evidence type="ECO:0000313" key="6">
    <source>
        <dbReference type="EMBL" id="EKD29326.1"/>
    </source>
</evidence>
<dbReference type="SMART" id="SM01131">
    <property type="entry name" value="DHHA2"/>
    <property type="match status" value="1"/>
</dbReference>
<reference evidence="6" key="1">
    <citation type="journal article" date="2012" name="Science">
        <title>Fermentation, hydrogen, and sulfur metabolism in multiple uncultivated bacterial phyla.</title>
        <authorList>
            <person name="Wrighton K.C."/>
            <person name="Thomas B.C."/>
            <person name="Sharon I."/>
            <person name="Miller C.S."/>
            <person name="Castelle C.J."/>
            <person name="VerBerkmoes N.C."/>
            <person name="Wilkins M.J."/>
            <person name="Hettich R.L."/>
            <person name="Lipton M.S."/>
            <person name="Williams K.H."/>
            <person name="Long P.E."/>
            <person name="Banfield J.F."/>
        </authorList>
    </citation>
    <scope>NUCLEOTIDE SEQUENCE [LARGE SCALE GENOMIC DNA]</scope>
</reference>
<dbReference type="AlphaFoldDB" id="K1XWK1"/>
<dbReference type="Pfam" id="PF02833">
    <property type="entry name" value="DHHA2"/>
    <property type="match status" value="1"/>
</dbReference>
<evidence type="ECO:0000256" key="4">
    <source>
        <dbReference type="ARBA" id="ARBA00023211"/>
    </source>
</evidence>
<dbReference type="SUPFAM" id="SSF64182">
    <property type="entry name" value="DHH phosphoesterases"/>
    <property type="match status" value="1"/>
</dbReference>
<evidence type="ECO:0000256" key="1">
    <source>
        <dbReference type="ARBA" id="ARBA00001936"/>
    </source>
</evidence>
<evidence type="ECO:0000256" key="3">
    <source>
        <dbReference type="ARBA" id="ARBA00022801"/>
    </source>
</evidence>
<sequence length="233" mass="26623">AQTIENIADLEIHSIVDHHKIGNLATENPVFIRTEKLCSTSSVLYKMMKEEGMKPNKEHATLIISAILSDSLHFRSPTTQDEDRFIVEELNEIARIPNIEEYAMEMFQAKSDLWDISIEELIKIDYKEFEVGGKKLGVGTVETTNPDYSLTRKDEIITGMRRIKKQDHLAFMMLSIVDILQEKNTTIVSDETDAQILHNVFWAQAIDGVADLGKRISRKKQVVPELTAYFNKI</sequence>
<dbReference type="GO" id="GO:0005737">
    <property type="term" value="C:cytoplasm"/>
    <property type="evidence" value="ECO:0007669"/>
    <property type="project" value="InterPro"/>
</dbReference>
<keyword evidence="4" id="KW-0464">Manganese</keyword>